<keyword evidence="5 7" id="KW-1133">Transmembrane helix</keyword>
<comment type="subcellular location">
    <subcellularLocation>
        <location evidence="1">Cell membrane</location>
        <topology evidence="1">Multi-pass membrane protein</topology>
    </subcellularLocation>
</comment>
<dbReference type="OrthoDB" id="5508718at2"/>
<dbReference type="AlphaFoldDB" id="A0A517MWU4"/>
<evidence type="ECO:0000313" key="9">
    <source>
        <dbReference type="EMBL" id="QDS99355.1"/>
    </source>
</evidence>
<evidence type="ECO:0000256" key="3">
    <source>
        <dbReference type="ARBA" id="ARBA00022475"/>
    </source>
</evidence>
<feature type="domain" description="Type II secretion system protein GspF" evidence="8">
    <location>
        <begin position="259"/>
        <end position="380"/>
    </location>
</feature>
<protein>
    <submittedName>
        <fullName evidence="9">Type II secretion system protein F</fullName>
    </submittedName>
</protein>
<dbReference type="EMBL" id="CP036263">
    <property type="protein sequence ID" value="QDS99355.1"/>
    <property type="molecule type" value="Genomic_DNA"/>
</dbReference>
<dbReference type="PRINTS" id="PR00812">
    <property type="entry name" value="BCTERIALGSPF"/>
</dbReference>
<feature type="domain" description="Type II secretion system protein GspF" evidence="8">
    <location>
        <begin position="55"/>
        <end position="177"/>
    </location>
</feature>
<evidence type="ECO:0000313" key="10">
    <source>
        <dbReference type="Proteomes" id="UP000319852"/>
    </source>
</evidence>
<dbReference type="KEGG" id="amob:HG15A2_26780"/>
<feature type="transmembrane region" description="Helical" evidence="7">
    <location>
        <begin position="207"/>
        <end position="225"/>
    </location>
</feature>
<dbReference type="InterPro" id="IPR003004">
    <property type="entry name" value="GspF/PilC"/>
</dbReference>
<evidence type="ECO:0000256" key="6">
    <source>
        <dbReference type="ARBA" id="ARBA00023136"/>
    </source>
</evidence>
<evidence type="ECO:0000256" key="1">
    <source>
        <dbReference type="ARBA" id="ARBA00004651"/>
    </source>
</evidence>
<keyword evidence="10" id="KW-1185">Reference proteome</keyword>
<evidence type="ECO:0000259" key="8">
    <source>
        <dbReference type="Pfam" id="PF00482"/>
    </source>
</evidence>
<dbReference type="RefSeq" id="WP_145060586.1">
    <property type="nucleotide sequence ID" value="NZ_CP036263.1"/>
</dbReference>
<keyword evidence="4 7" id="KW-0812">Transmembrane</keyword>
<gene>
    <name evidence="9" type="primary">epsF_4</name>
    <name evidence="9" type="ORF">HG15A2_26780</name>
</gene>
<evidence type="ECO:0000256" key="5">
    <source>
        <dbReference type="ARBA" id="ARBA00022989"/>
    </source>
</evidence>
<dbReference type="InterPro" id="IPR018076">
    <property type="entry name" value="T2SS_GspF_dom"/>
</dbReference>
<dbReference type="GO" id="GO:0005886">
    <property type="term" value="C:plasma membrane"/>
    <property type="evidence" value="ECO:0007669"/>
    <property type="project" value="UniProtKB-SubCell"/>
</dbReference>
<dbReference type="Proteomes" id="UP000319852">
    <property type="component" value="Chromosome"/>
</dbReference>
<keyword evidence="6 7" id="KW-0472">Membrane</keyword>
<feature type="transmembrane region" description="Helical" evidence="7">
    <location>
        <begin position="154"/>
        <end position="176"/>
    </location>
</feature>
<dbReference type="Gene3D" id="1.20.81.30">
    <property type="entry name" value="Type II secretion system (T2SS), domain F"/>
    <property type="match status" value="2"/>
</dbReference>
<dbReference type="InterPro" id="IPR042094">
    <property type="entry name" value="T2SS_GspF_sf"/>
</dbReference>
<evidence type="ECO:0000256" key="7">
    <source>
        <dbReference type="SAM" id="Phobius"/>
    </source>
</evidence>
<sequence>MSRRKRYATATAGVGTYDSGGTVTKADEPFDLWVALTKPRNGQHKMKPAEMTFILRNLSTLVSNGVPLPKALSTLAKEDSLSKHQEVLDALRRKVEGGSTFSSALSAYPHMADKITLAQIRLGERSGTLVDTLTHLAEHRNKSRELREQVIRKLAYPVMLVVLGGGLITFLLLYVVPVFQTTYEDAKVALPFVTQVLITFGELCKRYLPWIVGGGILTIAALKQLRKKDDFASKMDRAVLRLPMFGNLLRDMSVLQVMEVLNNLMSAGFNLADALADTADSVSNRAVRKAVTDLRIAVQRGERFSRELEKHEDLFPPIVNQLVIVGESTGKLTNATFDICNHIRAEIERKTTMMVGALEPILTIGLASAIAVILLAIYLPMFDMVNTIS</sequence>
<feature type="transmembrane region" description="Helical" evidence="7">
    <location>
        <begin position="357"/>
        <end position="379"/>
    </location>
</feature>
<accession>A0A517MWU4</accession>
<evidence type="ECO:0000256" key="4">
    <source>
        <dbReference type="ARBA" id="ARBA00022692"/>
    </source>
</evidence>
<proteinExistence type="inferred from homology"/>
<keyword evidence="3" id="KW-1003">Cell membrane</keyword>
<comment type="similarity">
    <text evidence="2">Belongs to the GSP F family.</text>
</comment>
<reference evidence="9 10" key="1">
    <citation type="submission" date="2019-02" db="EMBL/GenBank/DDBJ databases">
        <title>Deep-cultivation of Planctomycetes and their phenomic and genomic characterization uncovers novel biology.</title>
        <authorList>
            <person name="Wiegand S."/>
            <person name="Jogler M."/>
            <person name="Boedeker C."/>
            <person name="Pinto D."/>
            <person name="Vollmers J."/>
            <person name="Rivas-Marin E."/>
            <person name="Kohn T."/>
            <person name="Peeters S.H."/>
            <person name="Heuer A."/>
            <person name="Rast P."/>
            <person name="Oberbeckmann S."/>
            <person name="Bunk B."/>
            <person name="Jeske O."/>
            <person name="Meyerdierks A."/>
            <person name="Storesund J.E."/>
            <person name="Kallscheuer N."/>
            <person name="Luecker S."/>
            <person name="Lage O.M."/>
            <person name="Pohl T."/>
            <person name="Merkel B.J."/>
            <person name="Hornburger P."/>
            <person name="Mueller R.-W."/>
            <person name="Bruemmer F."/>
            <person name="Labrenz M."/>
            <person name="Spormann A.M."/>
            <person name="Op den Camp H."/>
            <person name="Overmann J."/>
            <person name="Amann R."/>
            <person name="Jetten M.S.M."/>
            <person name="Mascher T."/>
            <person name="Medema M.H."/>
            <person name="Devos D.P."/>
            <person name="Kaster A.-K."/>
            <person name="Ovreas L."/>
            <person name="Rohde M."/>
            <person name="Galperin M.Y."/>
            <person name="Jogler C."/>
        </authorList>
    </citation>
    <scope>NUCLEOTIDE SEQUENCE [LARGE SCALE GENOMIC DNA]</scope>
    <source>
        <strain evidence="9 10">HG15A2</strain>
    </source>
</reference>
<organism evidence="9 10">
    <name type="scientific">Adhaeretor mobilis</name>
    <dbReference type="NCBI Taxonomy" id="1930276"/>
    <lineage>
        <taxon>Bacteria</taxon>
        <taxon>Pseudomonadati</taxon>
        <taxon>Planctomycetota</taxon>
        <taxon>Planctomycetia</taxon>
        <taxon>Pirellulales</taxon>
        <taxon>Lacipirellulaceae</taxon>
        <taxon>Adhaeretor</taxon>
    </lineage>
</organism>
<dbReference type="Pfam" id="PF00482">
    <property type="entry name" value="T2SSF"/>
    <property type="match status" value="2"/>
</dbReference>
<dbReference type="PANTHER" id="PTHR30012:SF0">
    <property type="entry name" value="TYPE II SECRETION SYSTEM PROTEIN F-RELATED"/>
    <property type="match status" value="1"/>
</dbReference>
<dbReference type="PANTHER" id="PTHR30012">
    <property type="entry name" value="GENERAL SECRETION PATHWAY PROTEIN"/>
    <property type="match status" value="1"/>
</dbReference>
<name>A0A517MWU4_9BACT</name>
<evidence type="ECO:0000256" key="2">
    <source>
        <dbReference type="ARBA" id="ARBA00005745"/>
    </source>
</evidence>